<accession>A0A096PDN0</accession>
<evidence type="ECO:0000313" key="1">
    <source>
        <dbReference type="EMBL" id="CEG02872.1"/>
    </source>
</evidence>
<proteinExistence type="predicted"/>
<reference evidence="1" key="1">
    <citation type="submission" date="2013-05" db="EMBL/GenBank/DDBJ databases">
        <title>Draft genome sequences of six wheat associated Fusarium spp. isolates.</title>
        <authorList>
            <person name="Moolhuijzen P.M."/>
            <person name="Manners J.M."/>
            <person name="Wilcox S."/>
            <person name="Bellgard M.I."/>
            <person name="Gardiner D.M."/>
        </authorList>
    </citation>
    <scope>NUCLEOTIDE SEQUENCE</scope>
    <source>
        <strain evidence="1">CS3487</strain>
        <strain evidence="1">CS3487</strain>
    </source>
</reference>
<sequence>MDDNLATKDIQYCWCVDGGAQEIAKRMTAKANKRIEYNTCVRSIDAQVPLRTDGKYTAMKLHTIRTDPKTDKVESKDREYFAVLNSTTLVALQRMELRDAGLS</sequence>
<organism evidence="1">
    <name type="scientific">Fusarium pseudograminearum CS3487</name>
    <dbReference type="NCBI Taxonomy" id="1318458"/>
    <lineage>
        <taxon>Eukaryota</taxon>
        <taxon>Fungi</taxon>
        <taxon>Dikarya</taxon>
        <taxon>Ascomycota</taxon>
        <taxon>Pezizomycotina</taxon>
        <taxon>Sordariomycetes</taxon>
        <taxon>Hypocreomycetidae</taxon>
        <taxon>Hypocreales</taxon>
        <taxon>Nectriaceae</taxon>
        <taxon>Fusarium</taxon>
    </lineage>
</organism>
<dbReference type="AlphaFoldDB" id="A0A096PDN0"/>
<protein>
    <submittedName>
        <fullName evidence="1">WGS project CBME000000000 data, contig CS3487_c001093</fullName>
    </submittedName>
</protein>
<name>A0A096PDN0_FUSPS</name>
<comment type="caution">
    <text evidence="1">The sequence shown here is derived from an EMBL/GenBank/DDBJ whole genome shotgun (WGS) entry which is preliminary data.</text>
</comment>
<gene>
    <name evidence="1" type="ORF">BN848_0070960</name>
</gene>
<dbReference type="EMBL" id="CBME010001088">
    <property type="protein sequence ID" value="CEG02872.1"/>
    <property type="molecule type" value="Genomic_DNA"/>
</dbReference>